<evidence type="ECO:0000259" key="9">
    <source>
        <dbReference type="PROSITE" id="PS50262"/>
    </source>
</evidence>
<keyword evidence="10" id="KW-1185">Reference proteome</keyword>
<gene>
    <name evidence="11" type="primary">LOC102801795</name>
</gene>
<evidence type="ECO:0000313" key="11">
    <source>
        <dbReference type="RefSeq" id="XP_006820211.1"/>
    </source>
</evidence>
<evidence type="ECO:0000256" key="4">
    <source>
        <dbReference type="ARBA" id="ARBA00023040"/>
    </source>
</evidence>
<keyword evidence="6" id="KW-0675">Receptor</keyword>
<evidence type="ECO:0000256" key="2">
    <source>
        <dbReference type="ARBA" id="ARBA00022692"/>
    </source>
</evidence>
<evidence type="ECO:0000256" key="6">
    <source>
        <dbReference type="ARBA" id="ARBA00023170"/>
    </source>
</evidence>
<reference evidence="11" key="1">
    <citation type="submission" date="2025-08" db="UniProtKB">
        <authorList>
            <consortium name="RefSeq"/>
        </authorList>
    </citation>
    <scope>IDENTIFICATION</scope>
    <source>
        <tissue evidence="11">Testes</tissue>
    </source>
</reference>
<dbReference type="PRINTS" id="PR00237">
    <property type="entry name" value="GPCRRHODOPSN"/>
</dbReference>
<dbReference type="Proteomes" id="UP000694865">
    <property type="component" value="Unplaced"/>
</dbReference>
<evidence type="ECO:0000256" key="5">
    <source>
        <dbReference type="ARBA" id="ARBA00023136"/>
    </source>
</evidence>
<organism evidence="10 11">
    <name type="scientific">Saccoglossus kowalevskii</name>
    <name type="common">Acorn worm</name>
    <dbReference type="NCBI Taxonomy" id="10224"/>
    <lineage>
        <taxon>Eukaryota</taxon>
        <taxon>Metazoa</taxon>
        <taxon>Hemichordata</taxon>
        <taxon>Enteropneusta</taxon>
        <taxon>Harrimaniidae</taxon>
        <taxon>Saccoglossus</taxon>
    </lineage>
</organism>
<evidence type="ECO:0000256" key="8">
    <source>
        <dbReference type="SAM" id="Phobius"/>
    </source>
</evidence>
<accession>A0ABM0MJM0</accession>
<evidence type="ECO:0000256" key="1">
    <source>
        <dbReference type="ARBA" id="ARBA00004141"/>
    </source>
</evidence>
<keyword evidence="7" id="KW-0807">Transducer</keyword>
<evidence type="ECO:0000256" key="7">
    <source>
        <dbReference type="ARBA" id="ARBA00023224"/>
    </source>
</evidence>
<comment type="subcellular location">
    <subcellularLocation>
        <location evidence="1">Membrane</location>
        <topology evidence="1">Multi-pass membrane protein</topology>
    </subcellularLocation>
</comment>
<feature type="transmembrane region" description="Helical" evidence="8">
    <location>
        <begin position="213"/>
        <end position="234"/>
    </location>
</feature>
<evidence type="ECO:0000313" key="10">
    <source>
        <dbReference type="Proteomes" id="UP000694865"/>
    </source>
</evidence>
<dbReference type="GeneID" id="102801795"/>
<dbReference type="InterPro" id="IPR000276">
    <property type="entry name" value="GPCR_Rhodpsn"/>
</dbReference>
<keyword evidence="4" id="KW-0297">G-protein coupled receptor</keyword>
<feature type="transmembrane region" description="Helical" evidence="8">
    <location>
        <begin position="150"/>
        <end position="168"/>
    </location>
</feature>
<feature type="transmembrane region" description="Helical" evidence="8">
    <location>
        <begin position="291"/>
        <end position="314"/>
    </location>
</feature>
<proteinExistence type="predicted"/>
<evidence type="ECO:0000256" key="3">
    <source>
        <dbReference type="ARBA" id="ARBA00022989"/>
    </source>
</evidence>
<feature type="transmembrane region" description="Helical" evidence="8">
    <location>
        <begin position="255"/>
        <end position="276"/>
    </location>
</feature>
<protein>
    <submittedName>
        <fullName evidence="11">Gastrin-releasing peptide receptor-like</fullName>
    </submittedName>
</protein>
<feature type="transmembrane region" description="Helical" evidence="8">
    <location>
        <begin position="70"/>
        <end position="91"/>
    </location>
</feature>
<keyword evidence="5 8" id="KW-0472">Membrane</keyword>
<dbReference type="RefSeq" id="XP_006820211.1">
    <property type="nucleotide sequence ID" value="XM_006820148.1"/>
</dbReference>
<dbReference type="PROSITE" id="PS50262">
    <property type="entry name" value="G_PROTEIN_RECEP_F1_2"/>
    <property type="match status" value="1"/>
</dbReference>
<feature type="transmembrane region" description="Helical" evidence="8">
    <location>
        <begin position="33"/>
        <end position="58"/>
    </location>
</feature>
<dbReference type="SUPFAM" id="SSF81321">
    <property type="entry name" value="Family A G protein-coupled receptor-like"/>
    <property type="match status" value="1"/>
</dbReference>
<dbReference type="PANTHER" id="PTHR45695">
    <property type="entry name" value="LEUCOKININ RECEPTOR-RELATED"/>
    <property type="match status" value="1"/>
</dbReference>
<dbReference type="InterPro" id="IPR017452">
    <property type="entry name" value="GPCR_Rhodpsn_7TM"/>
</dbReference>
<sequence>MAELDPDMYPNLDDIWPTDKPGDDDGAPSAKTVLIVLLYLVVFLIGVTGNALVVTLVALNDHMRSVTNMFISQIALGDIIMLILAMPFDIISKYVYEDWRFGTAVCKTMSFVKDYSLAVAVFTLTTMSIDRLFTLSRALRKYSIRTMKKFFTVGVIIQLLSVTAAIPSSTFSDVLHESTAGNLNASNANSSTHVCALNMGSSGLLSMSLSRVFLLYVSPLIIISVSFTKINAFLRSTEAQVLLSSNQKIMAACKRALNLLLTLVGLYAFLLLPTAIDTIVRSLYYNKWSSLYLFLVDTALYAICVYKPVVYSLLSTNFRRGFHELICCVRSSSKKNMFDSHDDTSTLDTNALWFNSDGSESSVGDRV</sequence>
<feature type="transmembrane region" description="Helical" evidence="8">
    <location>
        <begin position="111"/>
        <end position="129"/>
    </location>
</feature>
<dbReference type="PANTHER" id="PTHR45695:SF15">
    <property type="entry name" value="OPSIN RH2"/>
    <property type="match status" value="1"/>
</dbReference>
<name>A0ABM0MJM0_SACKO</name>
<dbReference type="Gene3D" id="1.20.1070.10">
    <property type="entry name" value="Rhodopsin 7-helix transmembrane proteins"/>
    <property type="match status" value="1"/>
</dbReference>
<feature type="domain" description="G-protein coupled receptors family 1 profile" evidence="9">
    <location>
        <begin position="49"/>
        <end position="311"/>
    </location>
</feature>
<dbReference type="Pfam" id="PF00001">
    <property type="entry name" value="7tm_1"/>
    <property type="match status" value="1"/>
</dbReference>
<keyword evidence="2 8" id="KW-0812">Transmembrane</keyword>
<keyword evidence="3 8" id="KW-1133">Transmembrane helix</keyword>